<organism evidence="1">
    <name type="scientific">mine drainage metagenome</name>
    <dbReference type="NCBI Taxonomy" id="410659"/>
    <lineage>
        <taxon>unclassified sequences</taxon>
        <taxon>metagenomes</taxon>
        <taxon>ecological metagenomes</taxon>
    </lineage>
</organism>
<dbReference type="EMBL" id="MLJW01003289">
    <property type="protein sequence ID" value="OIQ72394.1"/>
    <property type="molecule type" value="Genomic_DNA"/>
</dbReference>
<gene>
    <name evidence="1" type="ORF">GALL_459830</name>
</gene>
<protein>
    <submittedName>
        <fullName evidence="1">Uncharacterized protein</fullName>
    </submittedName>
</protein>
<sequence length="49" mass="5102">MWAGRGLTLAHDADRDCRVRNADVGAGEVVEVVQAQADGSHGHQGGAYP</sequence>
<reference evidence="1" key="1">
    <citation type="submission" date="2016-10" db="EMBL/GenBank/DDBJ databases">
        <title>Sequence of Gallionella enrichment culture.</title>
        <authorList>
            <person name="Poehlein A."/>
            <person name="Muehling M."/>
            <person name="Daniel R."/>
        </authorList>
    </citation>
    <scope>NUCLEOTIDE SEQUENCE</scope>
</reference>
<evidence type="ECO:0000313" key="1">
    <source>
        <dbReference type="EMBL" id="OIQ72394.1"/>
    </source>
</evidence>
<name>A0A1J5PML6_9ZZZZ</name>
<dbReference type="AlphaFoldDB" id="A0A1J5PML6"/>
<comment type="caution">
    <text evidence="1">The sequence shown here is derived from an EMBL/GenBank/DDBJ whole genome shotgun (WGS) entry which is preliminary data.</text>
</comment>
<accession>A0A1J5PML6</accession>
<proteinExistence type="predicted"/>